<comment type="caution">
    <text evidence="2">The sequence shown here is derived from an EMBL/GenBank/DDBJ whole genome shotgun (WGS) entry which is preliminary data.</text>
</comment>
<dbReference type="InterPro" id="IPR043732">
    <property type="entry name" value="DUF5675"/>
</dbReference>
<dbReference type="RefSeq" id="WP_169676649.1">
    <property type="nucleotide sequence ID" value="NZ_JABBHF010000013.1"/>
</dbReference>
<dbReference type="EMBL" id="JABBHF010000013">
    <property type="protein sequence ID" value="NMH89563.1"/>
    <property type="molecule type" value="Genomic_DNA"/>
</dbReference>
<feature type="domain" description="DUF5675" evidence="1">
    <location>
        <begin position="30"/>
        <end position="128"/>
    </location>
</feature>
<evidence type="ECO:0000313" key="2">
    <source>
        <dbReference type="EMBL" id="NMH89563.1"/>
    </source>
</evidence>
<accession>A0ABX1S3B7</accession>
<protein>
    <recommendedName>
        <fullName evidence="1">DUF5675 domain-containing protein</fullName>
    </recommendedName>
</protein>
<name>A0ABX1S3B7_9FLAO</name>
<proteinExistence type="predicted"/>
<evidence type="ECO:0000259" key="1">
    <source>
        <dbReference type="Pfam" id="PF18925"/>
    </source>
</evidence>
<keyword evidence="3" id="KW-1185">Reference proteome</keyword>
<dbReference type="Pfam" id="PF18925">
    <property type="entry name" value="DUF5675"/>
    <property type="match status" value="1"/>
</dbReference>
<gene>
    <name evidence="2" type="ORF">HHX25_18800</name>
</gene>
<evidence type="ECO:0000313" key="3">
    <source>
        <dbReference type="Proteomes" id="UP000746690"/>
    </source>
</evidence>
<dbReference type="Proteomes" id="UP000746690">
    <property type="component" value="Unassembled WGS sequence"/>
</dbReference>
<organism evidence="2 3">
    <name type="scientific">Flavivirga algicola</name>
    <dbReference type="NCBI Taxonomy" id="2729136"/>
    <lineage>
        <taxon>Bacteria</taxon>
        <taxon>Pseudomonadati</taxon>
        <taxon>Bacteroidota</taxon>
        <taxon>Flavobacteriia</taxon>
        <taxon>Flavobacteriales</taxon>
        <taxon>Flavobacteriaceae</taxon>
        <taxon>Flavivirga</taxon>
    </lineage>
</organism>
<reference evidence="2 3" key="1">
    <citation type="submission" date="2020-04" db="EMBL/GenBank/DDBJ databases">
        <title>A Flavivirga sp. nov.</title>
        <authorList>
            <person name="Sun X."/>
        </authorList>
    </citation>
    <scope>NUCLEOTIDE SEQUENCE [LARGE SCALE GENOMIC DNA]</scope>
    <source>
        <strain evidence="2 3">Y03</strain>
    </source>
</reference>
<sequence>MKKVLVVRDIIGRKLSLGLCIVIDENNTILFTSQSLEKGWLNNARNISCIPAGIYKLKLEWSPKFQKDLWEIYDVPNRRECKFHAANFSRQLNGCIALGEKRTDIDNDGFIDITNSRNTMKLFHKAMEGETVSTLHVINSQNK</sequence>